<dbReference type="Proteomes" id="UP000287394">
    <property type="component" value="Chromosome"/>
</dbReference>
<reference evidence="1 2" key="1">
    <citation type="journal article" date="2019" name="Int. J. Syst. Evol. Microbiol.">
        <title>Capsulimonas corticalis gen. nov., sp. nov., an aerobic capsulated bacterium, of a novel bacterial order, Capsulimonadales ord. nov., of the class Armatimonadia of the phylum Armatimonadetes.</title>
        <authorList>
            <person name="Li J."/>
            <person name="Kudo C."/>
            <person name="Tonouchi A."/>
        </authorList>
    </citation>
    <scope>NUCLEOTIDE SEQUENCE [LARGE SCALE GENOMIC DNA]</scope>
    <source>
        <strain evidence="1 2">AX-7</strain>
    </source>
</reference>
<accession>A0A402D081</accession>
<protein>
    <submittedName>
        <fullName evidence="1">Uncharacterized protein</fullName>
    </submittedName>
</protein>
<gene>
    <name evidence="1" type="ORF">CCAX7_57960</name>
</gene>
<organism evidence="1 2">
    <name type="scientific">Capsulimonas corticalis</name>
    <dbReference type="NCBI Taxonomy" id="2219043"/>
    <lineage>
        <taxon>Bacteria</taxon>
        <taxon>Bacillati</taxon>
        <taxon>Armatimonadota</taxon>
        <taxon>Armatimonadia</taxon>
        <taxon>Capsulimonadales</taxon>
        <taxon>Capsulimonadaceae</taxon>
        <taxon>Capsulimonas</taxon>
    </lineage>
</organism>
<evidence type="ECO:0000313" key="2">
    <source>
        <dbReference type="Proteomes" id="UP000287394"/>
    </source>
</evidence>
<dbReference type="EMBL" id="AP025739">
    <property type="protein sequence ID" value="BDI33745.1"/>
    <property type="molecule type" value="Genomic_DNA"/>
</dbReference>
<evidence type="ECO:0000313" key="1">
    <source>
        <dbReference type="EMBL" id="BDI33745.1"/>
    </source>
</evidence>
<dbReference type="RefSeq" id="WP_125206132.1">
    <property type="nucleotide sequence ID" value="NZ_AP025739.1"/>
</dbReference>
<name>A0A402D081_9BACT</name>
<dbReference type="KEGG" id="ccot:CCAX7_57960"/>
<dbReference type="AlphaFoldDB" id="A0A402D081"/>
<proteinExistence type="predicted"/>
<sequence>MAVQLIHAPASASGDIPAGAGIGRYLWMRFHRMFGGVLLFCLVTTLIDRLFFAGPIGTQGRERDFSHLLLMMLPPGALLLSPLVAIFDIDETLWTLPLRTKTLIGWLLFYGCAGSALCWLIDVVCIWRPAGVDVPIAWPAAAAAAALATLFSVRCQPFAPGAVQGFVYLLSASVLIGAGACAVGAAPAALTAGYLGVIPVAALLAVAGAKRTRSGNMVAVPTLRREFSSRPLLGRFRSPSSAQVWRESHSSRFLAATLCAICGVFTLPALATSTATEISVLTFLTHGAHIVNASLWAELAPVMIGLILAGNTLTGGMSLGLGADSGKKGAEDTTRTPIFAAYPIDYATQVRAKLRVAADSALASMIAVLPFLIIWLAQTGWEGERREYLGAALWSALGAHAPEKAVAAFLLLPVLLWKMQADTLCITLTGRRWISGTFYVGLLGLLAIPQFSHALLAAAKYLLAHPMSPPVIAALATAALLKLALTVFLTVILRRRRMVTTQTLRQVLIGWTTAAALFFTMICAAFAPVQISWQSAALTVILLMPGVRLALAPLALAWGRSR</sequence>
<keyword evidence="2" id="KW-1185">Reference proteome</keyword>